<keyword evidence="2" id="KW-0678">Repressor</keyword>
<keyword evidence="3 7" id="KW-0862">Zinc</keyword>
<evidence type="ECO:0000313" key="8">
    <source>
        <dbReference type="EMBL" id="QCD41654.1"/>
    </source>
</evidence>
<dbReference type="GO" id="GO:0008270">
    <property type="term" value="F:zinc ion binding"/>
    <property type="evidence" value="ECO:0007669"/>
    <property type="project" value="TreeGrafter"/>
</dbReference>
<evidence type="ECO:0000256" key="5">
    <source>
        <dbReference type="ARBA" id="ARBA00023125"/>
    </source>
</evidence>
<keyword evidence="4" id="KW-0805">Transcription regulation</keyword>
<dbReference type="GO" id="GO:0045892">
    <property type="term" value="P:negative regulation of DNA-templated transcription"/>
    <property type="evidence" value="ECO:0007669"/>
    <property type="project" value="TreeGrafter"/>
</dbReference>
<feature type="binding site" evidence="7">
    <location>
        <position position="99"/>
    </location>
    <ligand>
        <name>Zn(2+)</name>
        <dbReference type="ChEBI" id="CHEBI:29105"/>
    </ligand>
</feature>
<dbReference type="Gene3D" id="1.10.10.10">
    <property type="entry name" value="Winged helix-like DNA-binding domain superfamily/Winged helix DNA-binding domain"/>
    <property type="match status" value="1"/>
</dbReference>
<dbReference type="InterPro" id="IPR036390">
    <property type="entry name" value="WH_DNA-bd_sf"/>
</dbReference>
<proteinExistence type="inferred from homology"/>
<sequence>MQTYSFTTQEILDTLSEGGVKPSAQRIAILRYLMENRIHPTVDEIFKALQPTNPTLSRTTVYNTLRLLAAACIIRCIETGGGDGARWDYSQHDHAHFLCASCGKVTDIDYNDASPSFVIPPKGYIVHSTDVIFKGLCPLCSEAV</sequence>
<dbReference type="Gene3D" id="3.30.1490.190">
    <property type="match status" value="1"/>
</dbReference>
<keyword evidence="9" id="KW-1185">Reference proteome</keyword>
<dbReference type="GO" id="GO:0003700">
    <property type="term" value="F:DNA-binding transcription factor activity"/>
    <property type="evidence" value="ECO:0007669"/>
    <property type="project" value="InterPro"/>
</dbReference>
<dbReference type="PANTHER" id="PTHR33202:SF7">
    <property type="entry name" value="FERRIC UPTAKE REGULATION PROTEIN"/>
    <property type="match status" value="1"/>
</dbReference>
<dbReference type="SUPFAM" id="SSF46785">
    <property type="entry name" value="Winged helix' DNA-binding domain"/>
    <property type="match status" value="1"/>
</dbReference>
<dbReference type="GO" id="GO:1900376">
    <property type="term" value="P:regulation of secondary metabolite biosynthetic process"/>
    <property type="evidence" value="ECO:0007669"/>
    <property type="project" value="TreeGrafter"/>
</dbReference>
<dbReference type="InterPro" id="IPR002481">
    <property type="entry name" value="FUR"/>
</dbReference>
<dbReference type="Pfam" id="PF01475">
    <property type="entry name" value="FUR"/>
    <property type="match status" value="1"/>
</dbReference>
<dbReference type="AlphaFoldDB" id="A0A4P7W187"/>
<dbReference type="GO" id="GO:0000976">
    <property type="term" value="F:transcription cis-regulatory region binding"/>
    <property type="evidence" value="ECO:0007669"/>
    <property type="project" value="TreeGrafter"/>
</dbReference>
<evidence type="ECO:0000256" key="6">
    <source>
        <dbReference type="ARBA" id="ARBA00023163"/>
    </source>
</evidence>
<dbReference type="InterPro" id="IPR036388">
    <property type="entry name" value="WH-like_DNA-bd_sf"/>
</dbReference>
<dbReference type="PANTHER" id="PTHR33202">
    <property type="entry name" value="ZINC UPTAKE REGULATION PROTEIN"/>
    <property type="match status" value="1"/>
</dbReference>
<keyword evidence="5" id="KW-0238">DNA-binding</keyword>
<evidence type="ECO:0000256" key="3">
    <source>
        <dbReference type="ARBA" id="ARBA00022833"/>
    </source>
</evidence>
<name>A0A4P7W187_9BACT</name>
<feature type="binding site" evidence="7">
    <location>
        <position position="102"/>
    </location>
    <ligand>
        <name>Zn(2+)</name>
        <dbReference type="ChEBI" id="CHEBI:29105"/>
    </ligand>
</feature>
<dbReference type="KEGG" id="ddb:E7747_04765"/>
<accession>A0A4P7W187</accession>
<evidence type="ECO:0000256" key="1">
    <source>
        <dbReference type="ARBA" id="ARBA00007957"/>
    </source>
</evidence>
<organism evidence="8 9">
    <name type="scientific">Duncaniella dubosii</name>
    <dbReference type="NCBI Taxonomy" id="2518971"/>
    <lineage>
        <taxon>Bacteria</taxon>
        <taxon>Pseudomonadati</taxon>
        <taxon>Bacteroidota</taxon>
        <taxon>Bacteroidia</taxon>
        <taxon>Bacteroidales</taxon>
        <taxon>Muribaculaceae</taxon>
        <taxon>Duncaniella</taxon>
    </lineage>
</organism>
<evidence type="ECO:0000256" key="7">
    <source>
        <dbReference type="PIRSR" id="PIRSR602481-1"/>
    </source>
</evidence>
<comment type="cofactor">
    <cofactor evidence="7">
        <name>Zn(2+)</name>
        <dbReference type="ChEBI" id="CHEBI:29105"/>
    </cofactor>
    <text evidence="7">Binds 1 zinc ion per subunit.</text>
</comment>
<keyword evidence="6" id="KW-0804">Transcription</keyword>
<comment type="similarity">
    <text evidence="1">Belongs to the Fur family.</text>
</comment>
<protein>
    <submittedName>
        <fullName evidence="8">Transcriptional repressor</fullName>
    </submittedName>
</protein>
<dbReference type="Proteomes" id="UP000297149">
    <property type="component" value="Chromosome"/>
</dbReference>
<dbReference type="InterPro" id="IPR043135">
    <property type="entry name" value="Fur_C"/>
</dbReference>
<feature type="binding site" evidence="7">
    <location>
        <position position="140"/>
    </location>
    <ligand>
        <name>Zn(2+)</name>
        <dbReference type="ChEBI" id="CHEBI:29105"/>
    </ligand>
</feature>
<keyword evidence="7" id="KW-0479">Metal-binding</keyword>
<feature type="binding site" evidence="7">
    <location>
        <position position="137"/>
    </location>
    <ligand>
        <name>Zn(2+)</name>
        <dbReference type="ChEBI" id="CHEBI:29105"/>
    </ligand>
</feature>
<dbReference type="RefSeq" id="WP_136414441.1">
    <property type="nucleotide sequence ID" value="NZ_CP039396.1"/>
</dbReference>
<evidence type="ECO:0000313" key="9">
    <source>
        <dbReference type="Proteomes" id="UP000297149"/>
    </source>
</evidence>
<gene>
    <name evidence="8" type="ORF">E7747_04765</name>
</gene>
<evidence type="ECO:0000256" key="2">
    <source>
        <dbReference type="ARBA" id="ARBA00022491"/>
    </source>
</evidence>
<dbReference type="EMBL" id="CP039396">
    <property type="protein sequence ID" value="QCD41654.1"/>
    <property type="molecule type" value="Genomic_DNA"/>
</dbReference>
<reference evidence="9" key="1">
    <citation type="submission" date="2019-02" db="EMBL/GenBank/DDBJ databases">
        <title>Isolation and identification of novel species under the genus Muribaculum.</title>
        <authorList>
            <person name="Miyake S."/>
            <person name="Ding Y."/>
            <person name="Low A."/>
            <person name="Soh M."/>
            <person name="Seedorf H."/>
        </authorList>
    </citation>
    <scope>NUCLEOTIDE SEQUENCE [LARGE SCALE GENOMIC DNA]</scope>
    <source>
        <strain evidence="9">H5</strain>
    </source>
</reference>
<evidence type="ECO:0000256" key="4">
    <source>
        <dbReference type="ARBA" id="ARBA00023015"/>
    </source>
</evidence>
<dbReference type="CDD" id="cd07153">
    <property type="entry name" value="Fur_like"/>
    <property type="match status" value="1"/>
</dbReference>